<comment type="similarity">
    <text evidence="2">Belongs to the cytochrome P450 family.</text>
</comment>
<evidence type="ECO:0000313" key="11">
    <source>
        <dbReference type="Proteomes" id="UP000481858"/>
    </source>
</evidence>
<accession>A0A7C8MLT1</accession>
<keyword evidence="9" id="KW-0472">Membrane</keyword>
<dbReference type="GO" id="GO:0004497">
    <property type="term" value="F:monooxygenase activity"/>
    <property type="evidence" value="ECO:0007669"/>
    <property type="project" value="UniProtKB-KW"/>
</dbReference>
<proteinExistence type="inferred from homology"/>
<evidence type="ECO:0000256" key="3">
    <source>
        <dbReference type="ARBA" id="ARBA00022617"/>
    </source>
</evidence>
<dbReference type="GO" id="GO:0016705">
    <property type="term" value="F:oxidoreductase activity, acting on paired donors, with incorporation or reduction of molecular oxygen"/>
    <property type="evidence" value="ECO:0007669"/>
    <property type="project" value="InterPro"/>
</dbReference>
<dbReference type="PRINTS" id="PR00385">
    <property type="entry name" value="P450"/>
</dbReference>
<feature type="transmembrane region" description="Helical" evidence="9">
    <location>
        <begin position="12"/>
        <end position="37"/>
    </location>
</feature>
<gene>
    <name evidence="10" type="ORF">GQX73_g7482</name>
</gene>
<keyword evidence="7" id="KW-0503">Monooxygenase</keyword>
<dbReference type="InterPro" id="IPR050121">
    <property type="entry name" value="Cytochrome_P450_monoxygenase"/>
</dbReference>
<evidence type="ECO:0000313" key="10">
    <source>
        <dbReference type="EMBL" id="KAF2966090.1"/>
    </source>
</evidence>
<keyword evidence="9" id="KW-1133">Transmembrane helix</keyword>
<evidence type="ECO:0000256" key="8">
    <source>
        <dbReference type="PIRSR" id="PIRSR602401-1"/>
    </source>
</evidence>
<reference evidence="10 11" key="1">
    <citation type="submission" date="2019-12" db="EMBL/GenBank/DDBJ databases">
        <title>Draft genome sequence of the ascomycete Xylaria multiplex DSM 110363.</title>
        <authorList>
            <person name="Buettner E."/>
            <person name="Kellner H."/>
        </authorList>
    </citation>
    <scope>NUCLEOTIDE SEQUENCE [LARGE SCALE GENOMIC DNA]</scope>
    <source>
        <strain evidence="10 11">DSM 110363</strain>
    </source>
</reference>
<dbReference type="GO" id="GO:0005506">
    <property type="term" value="F:iron ion binding"/>
    <property type="evidence" value="ECO:0007669"/>
    <property type="project" value="InterPro"/>
</dbReference>
<keyword evidence="3 8" id="KW-0349">Heme</keyword>
<protein>
    <recommendedName>
        <fullName evidence="12">Cytochrome P450</fullName>
    </recommendedName>
</protein>
<dbReference type="InterPro" id="IPR036396">
    <property type="entry name" value="Cyt_P450_sf"/>
</dbReference>
<evidence type="ECO:0000256" key="6">
    <source>
        <dbReference type="ARBA" id="ARBA00023004"/>
    </source>
</evidence>
<dbReference type="InterPro" id="IPR001128">
    <property type="entry name" value="Cyt_P450"/>
</dbReference>
<keyword evidence="5" id="KW-0560">Oxidoreductase</keyword>
<evidence type="ECO:0000256" key="5">
    <source>
        <dbReference type="ARBA" id="ARBA00023002"/>
    </source>
</evidence>
<dbReference type="PANTHER" id="PTHR24305">
    <property type="entry name" value="CYTOCHROME P450"/>
    <property type="match status" value="1"/>
</dbReference>
<keyword evidence="4 8" id="KW-0479">Metal-binding</keyword>
<dbReference type="InterPro" id="IPR002401">
    <property type="entry name" value="Cyt_P450_E_grp-I"/>
</dbReference>
<dbReference type="Proteomes" id="UP000481858">
    <property type="component" value="Unassembled WGS sequence"/>
</dbReference>
<evidence type="ECO:0008006" key="12">
    <source>
        <dbReference type="Google" id="ProtNLM"/>
    </source>
</evidence>
<dbReference type="OrthoDB" id="6692864at2759"/>
<feature type="binding site" description="axial binding residue" evidence="8">
    <location>
        <position position="456"/>
    </location>
    <ligand>
        <name>heme</name>
        <dbReference type="ChEBI" id="CHEBI:30413"/>
    </ligand>
    <ligandPart>
        <name>Fe</name>
        <dbReference type="ChEBI" id="CHEBI:18248"/>
    </ligandPart>
</feature>
<evidence type="ECO:0000256" key="2">
    <source>
        <dbReference type="ARBA" id="ARBA00010617"/>
    </source>
</evidence>
<dbReference type="InParanoid" id="A0A7C8MLT1"/>
<sequence>MAFTTIFTRLNVLLTVLLFNTAFFSALFGSILVYRLYQHALCEFDGPRLAAASKLWHFGHMFRVSNHLFLDGLTKKYGKIIRTGPQELTVTDPEVWEAVNKPGSLCIKSPWYDMLWPYVALNSIRSKEGYATRRKRWDDALRISNANLADKKRLIDSAAAQLLRRIEASLGQPFDATAEFYNFSFDLMGEIAFGQSFSLLDSQSYFSQNSPPDLISQGMSMLRYFTPVPWVGRLSFFMAPYFPIITQKWNRALDWAAKVCDSRLQRGVECQESTDAFSRFILSAARDGDRQSLDRQALYGDAFAITVAGSHSTAATLTMMFFELARHPSIQLRVRQELRIAGATIQQSNHNSAQEIIDTSVFDRVPFLDGCITETLRLYPVVPTGGIRQTVNKAVKVGDKWIPPHTVIVIPRWSIGRSDYAFDMPNDFVPERWTVKSHMVHDVRAYNGFGAGRWICPGKQLGMMEIRVLATMVLLNYEFSLASTPRNETRVVDDFQDNFTATPGKLELMFKPIIHLG</sequence>
<evidence type="ECO:0000256" key="4">
    <source>
        <dbReference type="ARBA" id="ARBA00022723"/>
    </source>
</evidence>
<dbReference type="Gene3D" id="1.10.630.10">
    <property type="entry name" value="Cytochrome P450"/>
    <property type="match status" value="1"/>
</dbReference>
<dbReference type="GO" id="GO:0020037">
    <property type="term" value="F:heme binding"/>
    <property type="evidence" value="ECO:0007669"/>
    <property type="project" value="InterPro"/>
</dbReference>
<evidence type="ECO:0000256" key="7">
    <source>
        <dbReference type="ARBA" id="ARBA00023033"/>
    </source>
</evidence>
<comment type="cofactor">
    <cofactor evidence="1 8">
        <name>heme</name>
        <dbReference type="ChEBI" id="CHEBI:30413"/>
    </cofactor>
</comment>
<evidence type="ECO:0000256" key="1">
    <source>
        <dbReference type="ARBA" id="ARBA00001971"/>
    </source>
</evidence>
<dbReference type="PANTHER" id="PTHR24305:SF187">
    <property type="entry name" value="P450, PUTATIVE (EUROFUNG)-RELATED"/>
    <property type="match status" value="1"/>
</dbReference>
<keyword evidence="11" id="KW-1185">Reference proteome</keyword>
<dbReference type="PRINTS" id="PR00463">
    <property type="entry name" value="EP450I"/>
</dbReference>
<keyword evidence="9" id="KW-0812">Transmembrane</keyword>
<dbReference type="EMBL" id="WUBL01000097">
    <property type="protein sequence ID" value="KAF2966090.1"/>
    <property type="molecule type" value="Genomic_DNA"/>
</dbReference>
<comment type="caution">
    <text evidence="10">The sequence shown here is derived from an EMBL/GenBank/DDBJ whole genome shotgun (WGS) entry which is preliminary data.</text>
</comment>
<evidence type="ECO:0000256" key="9">
    <source>
        <dbReference type="SAM" id="Phobius"/>
    </source>
</evidence>
<dbReference type="Pfam" id="PF00067">
    <property type="entry name" value="p450"/>
    <property type="match status" value="1"/>
</dbReference>
<organism evidence="10 11">
    <name type="scientific">Xylaria multiplex</name>
    <dbReference type="NCBI Taxonomy" id="323545"/>
    <lineage>
        <taxon>Eukaryota</taxon>
        <taxon>Fungi</taxon>
        <taxon>Dikarya</taxon>
        <taxon>Ascomycota</taxon>
        <taxon>Pezizomycotina</taxon>
        <taxon>Sordariomycetes</taxon>
        <taxon>Xylariomycetidae</taxon>
        <taxon>Xylariales</taxon>
        <taxon>Xylariaceae</taxon>
        <taxon>Xylaria</taxon>
    </lineage>
</organism>
<name>A0A7C8MLT1_9PEZI</name>
<keyword evidence="6 8" id="KW-0408">Iron</keyword>
<dbReference type="AlphaFoldDB" id="A0A7C8MLT1"/>
<dbReference type="SUPFAM" id="SSF48264">
    <property type="entry name" value="Cytochrome P450"/>
    <property type="match status" value="1"/>
</dbReference>